<organism evidence="1 2">
    <name type="scientific">Planctopirus hydrillae</name>
    <dbReference type="NCBI Taxonomy" id="1841610"/>
    <lineage>
        <taxon>Bacteria</taxon>
        <taxon>Pseudomonadati</taxon>
        <taxon>Planctomycetota</taxon>
        <taxon>Planctomycetia</taxon>
        <taxon>Planctomycetales</taxon>
        <taxon>Planctomycetaceae</taxon>
        <taxon>Planctopirus</taxon>
    </lineage>
</organism>
<accession>A0A1C3EER5</accession>
<dbReference type="AlphaFoldDB" id="A0A1C3EER5"/>
<dbReference type="EMBL" id="LYDR01000076">
    <property type="protein sequence ID" value="ODA31726.1"/>
    <property type="molecule type" value="Genomic_DNA"/>
</dbReference>
<evidence type="ECO:0000313" key="1">
    <source>
        <dbReference type="EMBL" id="ODA31726.1"/>
    </source>
</evidence>
<keyword evidence="2" id="KW-1185">Reference proteome</keyword>
<comment type="caution">
    <text evidence="1">The sequence shown here is derived from an EMBL/GenBank/DDBJ whole genome shotgun (WGS) entry which is preliminary data.</text>
</comment>
<evidence type="ECO:0000313" key="2">
    <source>
        <dbReference type="Proteomes" id="UP000094828"/>
    </source>
</evidence>
<name>A0A1C3EER5_9PLAN</name>
<protein>
    <submittedName>
        <fullName evidence="1">Uncharacterized protein</fullName>
    </submittedName>
</protein>
<dbReference type="Proteomes" id="UP000094828">
    <property type="component" value="Unassembled WGS sequence"/>
</dbReference>
<gene>
    <name evidence="1" type="ORF">A6X21_22210</name>
</gene>
<sequence length="111" mass="11627">MNLRHQIFGLGLGLAFCGVALPGCGGTAVKVESQSQPAETSGKENLKKRLQAIAETGSGGSGLSGMRESILELKKTEPELANQLLTELGKMEKTSNADVIKKVASGMIEKL</sequence>
<reference evidence="1 2" key="1">
    <citation type="submission" date="2016-05" db="EMBL/GenBank/DDBJ databases">
        <title>Genomic and physiological characterization of Planctopirus sp. isolated from fresh water lake.</title>
        <authorList>
            <person name="Subhash Y."/>
            <person name="Ramana C."/>
        </authorList>
    </citation>
    <scope>NUCLEOTIDE SEQUENCE [LARGE SCALE GENOMIC DNA]</scope>
    <source>
        <strain evidence="1 2">JC280</strain>
    </source>
</reference>
<dbReference type="OrthoDB" id="214362at2"/>
<dbReference type="RefSeq" id="WP_068847766.1">
    <property type="nucleotide sequence ID" value="NZ_LYDR01000076.1"/>
</dbReference>
<proteinExistence type="predicted"/>